<dbReference type="PANTHER" id="PTHR12770">
    <property type="entry name" value="RUS1 FAMILY PROTEIN C16ORF58"/>
    <property type="match status" value="1"/>
</dbReference>
<dbReference type="InParanoid" id="E1Z2A7"/>
<accession>E1Z2A7</accession>
<dbReference type="eggNOG" id="KOG4249">
    <property type="taxonomic scope" value="Eukaryota"/>
</dbReference>
<name>E1Z2A7_CHLVA</name>
<feature type="region of interest" description="Disordered" evidence="2">
    <location>
        <begin position="1"/>
        <end position="28"/>
    </location>
</feature>
<gene>
    <name evidence="5" type="ORF">CHLNCDRAFT_133075</name>
</gene>
<dbReference type="EMBL" id="GL433835">
    <property type="protein sequence ID" value="EFN59968.1"/>
    <property type="molecule type" value="Genomic_DNA"/>
</dbReference>
<dbReference type="GeneID" id="17359497"/>
<dbReference type="FunCoup" id="E1Z2A7">
    <property type="interactions" value="108"/>
</dbReference>
<feature type="domain" description="Protein root UVB sensitive/RUS" evidence="3">
    <location>
        <begin position="33"/>
        <end position="233"/>
    </location>
</feature>
<dbReference type="InterPro" id="IPR055412">
    <property type="entry name" value="UVB_sens_C"/>
</dbReference>
<dbReference type="Pfam" id="PF04884">
    <property type="entry name" value="UVB_sens_prot"/>
    <property type="match status" value="1"/>
</dbReference>
<dbReference type="OMA" id="WMSMRLL"/>
<dbReference type="OrthoDB" id="364779at2759"/>
<evidence type="ECO:0000313" key="5">
    <source>
        <dbReference type="EMBL" id="EFN59968.1"/>
    </source>
</evidence>
<comment type="similarity">
    <text evidence="1">Belongs to the RUS1 family.</text>
</comment>
<dbReference type="Pfam" id="PF24160">
    <property type="entry name" value="UVB_sens_C"/>
    <property type="match status" value="1"/>
</dbReference>
<dbReference type="RefSeq" id="XP_005852070.1">
    <property type="nucleotide sequence ID" value="XM_005852008.1"/>
</dbReference>
<dbReference type="InterPro" id="IPR006968">
    <property type="entry name" value="RUS_fam"/>
</dbReference>
<organism evidence="6">
    <name type="scientific">Chlorella variabilis</name>
    <name type="common">Green alga</name>
    <dbReference type="NCBI Taxonomy" id="554065"/>
    <lineage>
        <taxon>Eukaryota</taxon>
        <taxon>Viridiplantae</taxon>
        <taxon>Chlorophyta</taxon>
        <taxon>core chlorophytes</taxon>
        <taxon>Trebouxiophyceae</taxon>
        <taxon>Chlorellales</taxon>
        <taxon>Chlorellaceae</taxon>
        <taxon>Chlorella clade</taxon>
        <taxon>Chlorella</taxon>
    </lineage>
</organism>
<evidence type="ECO:0000259" key="3">
    <source>
        <dbReference type="Pfam" id="PF04884"/>
    </source>
</evidence>
<sequence length="434" mass="45196">MQGPVEGPSSNGGGSSSSSSSIRGSGDGGGPLAAVRAFFLPTGWPHSVTPDYLRYQLASVPAHITGWMSHSLATSSMITALGVDAGPATIAATSAAVKWLTKDGLGAAGRLIVGGRLSSVFDEDPKRWRMVAEGVTTVGLAMEIATQIYPGGLRSKFRVVSVVWSYFIALAGTGTLCKSMAKGMGTPCFRIIQTHFSATNNVGDVAAKEEVWEVAAQLLGLAASVVALQALEAAGSPDTVVPKRAALMASSHVRTGLVPSVEQVNLSEQVLLPPTMCQPSVHYGCTLDQALGSGGGGFGGGAASGGRGQQLAELVRLYDGEQYMLTWHRGAAWVLVLEGAQRADLLRAMWQAAWLEEHHQQQGEGLEQQQGEGPAPSDGSGGSVGSVVPAAEVLAASLAAMQQQWPDFLQQAQEQGWLLDKTVLPQGTARLRVE</sequence>
<dbReference type="PANTHER" id="PTHR12770:SF27">
    <property type="entry name" value="PROTEIN ROOT UVB SENSITIVE 5"/>
    <property type="match status" value="1"/>
</dbReference>
<reference evidence="5 6" key="1">
    <citation type="journal article" date="2010" name="Plant Cell">
        <title>The Chlorella variabilis NC64A genome reveals adaptation to photosymbiosis, coevolution with viruses, and cryptic sex.</title>
        <authorList>
            <person name="Blanc G."/>
            <person name="Duncan G."/>
            <person name="Agarkova I."/>
            <person name="Borodovsky M."/>
            <person name="Gurnon J."/>
            <person name="Kuo A."/>
            <person name="Lindquist E."/>
            <person name="Lucas S."/>
            <person name="Pangilinan J."/>
            <person name="Polle J."/>
            <person name="Salamov A."/>
            <person name="Terry A."/>
            <person name="Yamada T."/>
            <person name="Dunigan D.D."/>
            <person name="Grigoriev I.V."/>
            <person name="Claverie J.M."/>
            <person name="Van Etten J.L."/>
        </authorList>
    </citation>
    <scope>NUCLEOTIDE SEQUENCE [LARGE SCALE GENOMIC DNA]</scope>
    <source>
        <strain evidence="5 6">NC64A</strain>
    </source>
</reference>
<proteinExistence type="inferred from homology"/>
<dbReference type="KEGG" id="cvr:CHLNCDRAFT_133075"/>
<keyword evidence="6" id="KW-1185">Reference proteome</keyword>
<feature type="compositionally biased region" description="Low complexity" evidence="2">
    <location>
        <begin position="362"/>
        <end position="378"/>
    </location>
</feature>
<evidence type="ECO:0000259" key="4">
    <source>
        <dbReference type="Pfam" id="PF24160"/>
    </source>
</evidence>
<dbReference type="Proteomes" id="UP000008141">
    <property type="component" value="Unassembled WGS sequence"/>
</dbReference>
<feature type="region of interest" description="Disordered" evidence="2">
    <location>
        <begin position="359"/>
        <end position="386"/>
    </location>
</feature>
<feature type="domain" description="Root UVB sensitive protein C-terminal" evidence="4">
    <location>
        <begin position="258"/>
        <end position="424"/>
    </location>
</feature>
<dbReference type="InterPro" id="IPR054549">
    <property type="entry name" value="UVB_sens_RUS_dom"/>
</dbReference>
<protein>
    <submittedName>
        <fullName evidence="5">Uncharacterized protein</fullName>
    </submittedName>
</protein>
<evidence type="ECO:0000313" key="6">
    <source>
        <dbReference type="Proteomes" id="UP000008141"/>
    </source>
</evidence>
<evidence type="ECO:0000256" key="1">
    <source>
        <dbReference type="ARBA" id="ARBA00007558"/>
    </source>
</evidence>
<evidence type="ECO:0000256" key="2">
    <source>
        <dbReference type="SAM" id="MobiDB-lite"/>
    </source>
</evidence>
<dbReference type="AlphaFoldDB" id="E1Z2A7"/>